<evidence type="ECO:0000256" key="3">
    <source>
        <dbReference type="ARBA" id="ARBA00022475"/>
    </source>
</evidence>
<dbReference type="CDD" id="cd06261">
    <property type="entry name" value="TM_PBP2"/>
    <property type="match status" value="1"/>
</dbReference>
<keyword evidence="5 7" id="KW-1133">Transmembrane helix</keyword>
<keyword evidence="3" id="KW-1003">Cell membrane</keyword>
<comment type="similarity">
    <text evidence="7">Belongs to the binding-protein-dependent transport system permease family.</text>
</comment>
<dbReference type="InterPro" id="IPR000515">
    <property type="entry name" value="MetI-like"/>
</dbReference>
<dbReference type="RefSeq" id="WP_149676490.1">
    <property type="nucleotide sequence ID" value="NZ_VTUZ01000074.1"/>
</dbReference>
<evidence type="ECO:0000259" key="8">
    <source>
        <dbReference type="PROSITE" id="PS50928"/>
    </source>
</evidence>
<evidence type="ECO:0000256" key="5">
    <source>
        <dbReference type="ARBA" id="ARBA00022989"/>
    </source>
</evidence>
<dbReference type="PANTHER" id="PTHR43386:SF25">
    <property type="entry name" value="PEPTIDE ABC TRANSPORTER PERMEASE PROTEIN"/>
    <property type="match status" value="1"/>
</dbReference>
<name>A0A5B0G3A7_9BURK</name>
<dbReference type="Proteomes" id="UP000325273">
    <property type="component" value="Unassembled WGS sequence"/>
</dbReference>
<dbReference type="Pfam" id="PF00528">
    <property type="entry name" value="BPD_transp_1"/>
    <property type="match status" value="1"/>
</dbReference>
<feature type="transmembrane region" description="Helical" evidence="7">
    <location>
        <begin position="54"/>
        <end position="79"/>
    </location>
</feature>
<evidence type="ECO:0000313" key="9">
    <source>
        <dbReference type="EMBL" id="KAA0997732.1"/>
    </source>
</evidence>
<dbReference type="EMBL" id="VTUZ01000074">
    <property type="protein sequence ID" value="KAA0997732.1"/>
    <property type="molecule type" value="Genomic_DNA"/>
</dbReference>
<feature type="transmembrane region" description="Helical" evidence="7">
    <location>
        <begin position="120"/>
        <end position="145"/>
    </location>
</feature>
<dbReference type="PANTHER" id="PTHR43386">
    <property type="entry name" value="OLIGOPEPTIDE TRANSPORT SYSTEM PERMEASE PROTEIN APPC"/>
    <property type="match status" value="1"/>
</dbReference>
<evidence type="ECO:0000256" key="2">
    <source>
        <dbReference type="ARBA" id="ARBA00022448"/>
    </source>
</evidence>
<keyword evidence="2 7" id="KW-0813">Transport</keyword>
<dbReference type="GO" id="GO:0005886">
    <property type="term" value="C:plasma membrane"/>
    <property type="evidence" value="ECO:0007669"/>
    <property type="project" value="UniProtKB-SubCell"/>
</dbReference>
<protein>
    <submittedName>
        <fullName evidence="9">ABC transporter permease</fullName>
    </submittedName>
</protein>
<dbReference type="Gene3D" id="1.10.3720.10">
    <property type="entry name" value="MetI-like"/>
    <property type="match status" value="1"/>
</dbReference>
<evidence type="ECO:0000313" key="10">
    <source>
        <dbReference type="Proteomes" id="UP000325273"/>
    </source>
</evidence>
<reference evidence="9 10" key="1">
    <citation type="submission" date="2019-08" db="EMBL/GenBank/DDBJ databases">
        <title>Paraburkholderia sp. DCY113.</title>
        <authorList>
            <person name="Kang J."/>
        </authorList>
    </citation>
    <scope>NUCLEOTIDE SEQUENCE [LARGE SCALE GENOMIC DNA]</scope>
    <source>
        <strain evidence="9 10">DCY113</strain>
    </source>
</reference>
<accession>A0A5B0G3A7</accession>
<evidence type="ECO:0000256" key="1">
    <source>
        <dbReference type="ARBA" id="ARBA00004651"/>
    </source>
</evidence>
<feature type="domain" description="ABC transmembrane type-1" evidence="8">
    <location>
        <begin position="118"/>
        <end position="307"/>
    </location>
</feature>
<evidence type="ECO:0000256" key="7">
    <source>
        <dbReference type="RuleBase" id="RU363032"/>
    </source>
</evidence>
<sequence>MMSQSTNPHHLPHHVPHATTELYDVRRDEVIVEPAPVEAAALKHSMLKRLVHRFSVLGLIGLLMVAFWLLVAFIGPLVAPYKGGTLTSTEIFGRYSAAYPLGTDYLGRDMLSRILYGARYTVGLALAAAVLASVIGTFFGLLAAVSGRWVDEILSRLFDALISIPSKVLALVVIAAFGSSIPMLTTVAALAYIPGAFRISRSLAVNVMGLEYVQVARARGEGIFYIARVEVLPNMIHPMLADFGLRFVFIVLLLSGLSFLGLGVQPPNADWGSLVRENIGGLSEGAPAVLMPAVAIATLTIGMNLLIDNLRRRSRSHGGA</sequence>
<feature type="transmembrane region" description="Helical" evidence="7">
    <location>
        <begin position="243"/>
        <end position="265"/>
    </location>
</feature>
<feature type="transmembrane region" description="Helical" evidence="7">
    <location>
        <begin position="285"/>
        <end position="307"/>
    </location>
</feature>
<dbReference type="PROSITE" id="PS50928">
    <property type="entry name" value="ABC_TM1"/>
    <property type="match status" value="1"/>
</dbReference>
<proteinExistence type="inferred from homology"/>
<evidence type="ECO:0000256" key="6">
    <source>
        <dbReference type="ARBA" id="ARBA00023136"/>
    </source>
</evidence>
<dbReference type="AlphaFoldDB" id="A0A5B0G3A7"/>
<keyword evidence="4 7" id="KW-0812">Transmembrane</keyword>
<dbReference type="InterPro" id="IPR035906">
    <property type="entry name" value="MetI-like_sf"/>
</dbReference>
<dbReference type="SUPFAM" id="SSF161098">
    <property type="entry name" value="MetI-like"/>
    <property type="match status" value="1"/>
</dbReference>
<evidence type="ECO:0000256" key="4">
    <source>
        <dbReference type="ARBA" id="ARBA00022692"/>
    </source>
</evidence>
<dbReference type="InterPro" id="IPR050366">
    <property type="entry name" value="BP-dependent_transpt_permease"/>
</dbReference>
<comment type="caution">
    <text evidence="9">The sequence shown here is derived from an EMBL/GenBank/DDBJ whole genome shotgun (WGS) entry which is preliminary data.</text>
</comment>
<keyword evidence="6 7" id="KW-0472">Membrane</keyword>
<gene>
    <name evidence="9" type="ORF">FVF58_47765</name>
</gene>
<organism evidence="9 10">
    <name type="scientific">Paraburkholderia panacisoli</name>
    <dbReference type="NCBI Taxonomy" id="2603818"/>
    <lineage>
        <taxon>Bacteria</taxon>
        <taxon>Pseudomonadati</taxon>
        <taxon>Pseudomonadota</taxon>
        <taxon>Betaproteobacteria</taxon>
        <taxon>Burkholderiales</taxon>
        <taxon>Burkholderiaceae</taxon>
        <taxon>Paraburkholderia</taxon>
    </lineage>
</organism>
<keyword evidence="10" id="KW-1185">Reference proteome</keyword>
<comment type="subcellular location">
    <subcellularLocation>
        <location evidence="1 7">Cell membrane</location>
        <topology evidence="1 7">Multi-pass membrane protein</topology>
    </subcellularLocation>
</comment>
<dbReference type="GO" id="GO:0055085">
    <property type="term" value="P:transmembrane transport"/>
    <property type="evidence" value="ECO:0007669"/>
    <property type="project" value="InterPro"/>
</dbReference>